<feature type="compositionally biased region" description="Low complexity" evidence="1">
    <location>
        <begin position="162"/>
        <end position="174"/>
    </location>
</feature>
<dbReference type="InterPro" id="IPR025430">
    <property type="entry name" value="DUF4167"/>
</dbReference>
<dbReference type="EMBL" id="QYUM01000002">
    <property type="protein sequence ID" value="RJF94129.1"/>
    <property type="molecule type" value="Genomic_DNA"/>
</dbReference>
<dbReference type="Pfam" id="PF13763">
    <property type="entry name" value="DUF4167"/>
    <property type="match status" value="1"/>
</dbReference>
<feature type="compositionally biased region" description="Low complexity" evidence="1">
    <location>
        <begin position="205"/>
        <end position="216"/>
    </location>
</feature>
<feature type="compositionally biased region" description="Basic and acidic residues" evidence="1">
    <location>
        <begin position="101"/>
        <end position="123"/>
    </location>
</feature>
<feature type="compositionally biased region" description="Low complexity" evidence="1">
    <location>
        <begin position="16"/>
        <end position="25"/>
    </location>
</feature>
<dbReference type="OrthoDB" id="9816310at2"/>
<feature type="region of interest" description="Disordered" evidence="1">
    <location>
        <begin position="1"/>
        <end position="43"/>
    </location>
</feature>
<comment type="caution">
    <text evidence="3">The sequence shown here is derived from an EMBL/GenBank/DDBJ whole genome shotgun (WGS) entry which is preliminary data.</text>
</comment>
<keyword evidence="4" id="KW-1185">Reference proteome</keyword>
<accession>A0A418WSI2</accession>
<evidence type="ECO:0000313" key="4">
    <source>
        <dbReference type="Proteomes" id="UP000286100"/>
    </source>
</evidence>
<protein>
    <submittedName>
        <fullName evidence="3">DUF4167 domain-containing protein</fullName>
    </submittedName>
</protein>
<evidence type="ECO:0000313" key="3">
    <source>
        <dbReference type="EMBL" id="RJF94129.1"/>
    </source>
</evidence>
<dbReference type="Proteomes" id="UP000286100">
    <property type="component" value="Unassembled WGS sequence"/>
</dbReference>
<dbReference type="AlphaFoldDB" id="A0A418WSI2"/>
<feature type="region of interest" description="Disordered" evidence="1">
    <location>
        <begin position="83"/>
        <end position="239"/>
    </location>
</feature>
<gene>
    <name evidence="3" type="ORF">D3876_07695</name>
</gene>
<organism evidence="3 4">
    <name type="scientific">Sphingomonas cavernae</name>
    <dbReference type="NCBI Taxonomy" id="2320861"/>
    <lineage>
        <taxon>Bacteria</taxon>
        <taxon>Pseudomonadati</taxon>
        <taxon>Pseudomonadota</taxon>
        <taxon>Alphaproteobacteria</taxon>
        <taxon>Sphingomonadales</taxon>
        <taxon>Sphingomonadaceae</taxon>
        <taxon>Sphingomonas</taxon>
    </lineage>
</organism>
<feature type="compositionally biased region" description="Basic and acidic residues" evidence="1">
    <location>
        <begin position="130"/>
        <end position="153"/>
    </location>
</feature>
<name>A0A418WSI2_9SPHN</name>
<reference evidence="3 4" key="1">
    <citation type="submission" date="2018-09" db="EMBL/GenBank/DDBJ databases">
        <authorList>
            <person name="Zhu H."/>
        </authorList>
    </citation>
    <scope>NUCLEOTIDE SEQUENCE [LARGE SCALE GENOMIC DNA]</scope>
    <source>
        <strain evidence="3 4">K2R01-6</strain>
    </source>
</reference>
<evidence type="ECO:0000256" key="1">
    <source>
        <dbReference type="SAM" id="MobiDB-lite"/>
    </source>
</evidence>
<evidence type="ECO:0000259" key="2">
    <source>
        <dbReference type="Pfam" id="PF13763"/>
    </source>
</evidence>
<feature type="domain" description="DUF4167" evidence="2">
    <location>
        <begin position="9"/>
        <end position="81"/>
    </location>
</feature>
<proteinExistence type="predicted"/>
<sequence>MMNNRQSGRRRGRGGQRAQSGPGRPEQGNRIDNRARGNAAQLHEKYKNLARDAQTQGDRVMAEYYFQFADHYFRVLNEGRARFEENRRQRDDIQDDEDIGEDVRAEEAQDEAGGERPEQDDFRRQRRNRDRAPQREDREDAPERYQAQDHAYGDEPAEPEASEAQSPQPAPRARAGLRPRRAAKPDTNGHAVDAPAELSLGADRLPPALSAATEEPAPAPKPRTRRPRKSAEAEATVES</sequence>
<feature type="compositionally biased region" description="Basic and acidic residues" evidence="1">
    <location>
        <begin position="83"/>
        <end position="92"/>
    </location>
</feature>